<evidence type="ECO:0000256" key="2">
    <source>
        <dbReference type="ARBA" id="ARBA00023012"/>
    </source>
</evidence>
<dbReference type="InterPro" id="IPR036388">
    <property type="entry name" value="WH-like_DNA-bd_sf"/>
</dbReference>
<gene>
    <name evidence="10" type="ORF">SAMN02746019_00012870</name>
</gene>
<feature type="domain" description="Response regulatory" evidence="8">
    <location>
        <begin position="2"/>
        <end position="115"/>
    </location>
</feature>
<accession>A0A212RE93</accession>
<dbReference type="Gene3D" id="3.40.50.2300">
    <property type="match status" value="1"/>
</dbReference>
<feature type="DNA-binding region" description="OmpR/PhoB-type" evidence="7">
    <location>
        <begin position="123"/>
        <end position="222"/>
    </location>
</feature>
<dbReference type="RefSeq" id="WP_088571958.1">
    <property type="nucleotide sequence ID" value="NZ_FYEK01000044.1"/>
</dbReference>
<dbReference type="EMBL" id="FYEK01000044">
    <property type="protein sequence ID" value="SNB70658.1"/>
    <property type="molecule type" value="Genomic_DNA"/>
</dbReference>
<evidence type="ECO:0000259" key="9">
    <source>
        <dbReference type="PROSITE" id="PS51755"/>
    </source>
</evidence>
<dbReference type="FunFam" id="1.10.10.10:FF:000018">
    <property type="entry name" value="DNA-binding response regulator ResD"/>
    <property type="match status" value="1"/>
</dbReference>
<dbReference type="InterPro" id="IPR001867">
    <property type="entry name" value="OmpR/PhoB-type_DNA-bd"/>
</dbReference>
<evidence type="ECO:0000256" key="5">
    <source>
        <dbReference type="ARBA" id="ARBA00023163"/>
    </source>
</evidence>
<dbReference type="FunCoup" id="A0A212RE93">
    <property type="interactions" value="278"/>
</dbReference>
<dbReference type="Gene3D" id="1.10.10.10">
    <property type="entry name" value="Winged helix-like DNA-binding domain superfamily/Winged helix DNA-binding domain"/>
    <property type="match status" value="1"/>
</dbReference>
<evidence type="ECO:0000313" key="10">
    <source>
        <dbReference type="EMBL" id="SNB70658.1"/>
    </source>
</evidence>
<dbReference type="Gene3D" id="6.10.250.690">
    <property type="match status" value="1"/>
</dbReference>
<dbReference type="InterPro" id="IPR011006">
    <property type="entry name" value="CheY-like_superfamily"/>
</dbReference>
<evidence type="ECO:0000256" key="1">
    <source>
        <dbReference type="ARBA" id="ARBA00022553"/>
    </source>
</evidence>
<dbReference type="InterPro" id="IPR001789">
    <property type="entry name" value="Sig_transdc_resp-reg_receiver"/>
</dbReference>
<dbReference type="CDD" id="cd17574">
    <property type="entry name" value="REC_OmpR"/>
    <property type="match status" value="1"/>
</dbReference>
<dbReference type="CDD" id="cd00383">
    <property type="entry name" value="trans_reg_C"/>
    <property type="match status" value="1"/>
</dbReference>
<sequence>MRLLLVEDDASLRETLSEALRREGFEVIATGDGGEALELARTTQPDLIILDLMLPTLDGLSICRILRKESDVPILVLTARSGPVDRVVGLEMGADDYVVKPFHMGELLARIRALLRRARGRPATTLTAGDLTLDLLSRKAFRGGQELRLTMKEFDLLATLIQHRGRVLSRAFLLERVWGLEHPVDTRTVDTHIRWLREKIEEDPARPRRIVTVRGIGYRFEG</sequence>
<proteinExistence type="predicted"/>
<dbReference type="PROSITE" id="PS50110">
    <property type="entry name" value="RESPONSE_REGULATORY"/>
    <property type="match status" value="1"/>
</dbReference>
<reference evidence="11" key="1">
    <citation type="submission" date="2017-06" db="EMBL/GenBank/DDBJ databases">
        <authorList>
            <person name="Varghese N."/>
            <person name="Submissions S."/>
        </authorList>
    </citation>
    <scope>NUCLEOTIDE SEQUENCE [LARGE SCALE GENOMIC DNA]</scope>
    <source>
        <strain evidence="11">JAD2</strain>
    </source>
</reference>
<dbReference type="GO" id="GO:0000976">
    <property type="term" value="F:transcription cis-regulatory region binding"/>
    <property type="evidence" value="ECO:0007669"/>
    <property type="project" value="TreeGrafter"/>
</dbReference>
<dbReference type="Proteomes" id="UP000197025">
    <property type="component" value="Unassembled WGS sequence"/>
</dbReference>
<organism evidence="10 11">
    <name type="scientific">Thermoflexus hugenholtzii JAD2</name>
    <dbReference type="NCBI Taxonomy" id="877466"/>
    <lineage>
        <taxon>Bacteria</taxon>
        <taxon>Bacillati</taxon>
        <taxon>Chloroflexota</taxon>
        <taxon>Thermoflexia</taxon>
        <taxon>Thermoflexales</taxon>
        <taxon>Thermoflexaceae</taxon>
        <taxon>Thermoflexus</taxon>
    </lineage>
</organism>
<keyword evidence="4 7" id="KW-0238">DNA-binding</keyword>
<dbReference type="FunFam" id="3.40.50.2300:FF:000001">
    <property type="entry name" value="DNA-binding response regulator PhoB"/>
    <property type="match status" value="1"/>
</dbReference>
<protein>
    <submittedName>
        <fullName evidence="10">DNA-binding response regulator, OmpR family, contains REC and winged-helix (WHTH) domain</fullName>
    </submittedName>
</protein>
<dbReference type="SMART" id="SM00448">
    <property type="entry name" value="REC"/>
    <property type="match status" value="1"/>
</dbReference>
<keyword evidence="1 6" id="KW-0597">Phosphoprotein</keyword>
<dbReference type="GO" id="GO:0005829">
    <property type="term" value="C:cytosol"/>
    <property type="evidence" value="ECO:0007669"/>
    <property type="project" value="TreeGrafter"/>
</dbReference>
<dbReference type="SUPFAM" id="SSF52172">
    <property type="entry name" value="CheY-like"/>
    <property type="match status" value="1"/>
</dbReference>
<dbReference type="Pfam" id="PF00072">
    <property type="entry name" value="Response_reg"/>
    <property type="match status" value="1"/>
</dbReference>
<keyword evidence="5" id="KW-0804">Transcription</keyword>
<keyword evidence="3" id="KW-0805">Transcription regulation</keyword>
<dbReference type="OrthoDB" id="9790454at2"/>
<evidence type="ECO:0000256" key="7">
    <source>
        <dbReference type="PROSITE-ProRule" id="PRU01091"/>
    </source>
</evidence>
<evidence type="ECO:0000313" key="11">
    <source>
        <dbReference type="Proteomes" id="UP000197025"/>
    </source>
</evidence>
<evidence type="ECO:0000256" key="3">
    <source>
        <dbReference type="ARBA" id="ARBA00023015"/>
    </source>
</evidence>
<dbReference type="InParanoid" id="A0A212RE93"/>
<dbReference type="PANTHER" id="PTHR48111:SF40">
    <property type="entry name" value="PHOSPHATE REGULON TRANSCRIPTIONAL REGULATORY PROTEIN PHOB"/>
    <property type="match status" value="1"/>
</dbReference>
<feature type="modified residue" description="4-aspartylphosphate" evidence="6">
    <location>
        <position position="51"/>
    </location>
</feature>
<keyword evidence="2" id="KW-0902">Two-component regulatory system</keyword>
<dbReference type="AlphaFoldDB" id="A0A212RE93"/>
<keyword evidence="11" id="KW-1185">Reference proteome</keyword>
<dbReference type="PANTHER" id="PTHR48111">
    <property type="entry name" value="REGULATOR OF RPOS"/>
    <property type="match status" value="1"/>
</dbReference>
<feature type="domain" description="OmpR/PhoB-type" evidence="9">
    <location>
        <begin position="123"/>
        <end position="222"/>
    </location>
</feature>
<name>A0A212RE93_9CHLR</name>
<evidence type="ECO:0000259" key="8">
    <source>
        <dbReference type="PROSITE" id="PS50110"/>
    </source>
</evidence>
<dbReference type="InterPro" id="IPR039420">
    <property type="entry name" value="WalR-like"/>
</dbReference>
<dbReference type="GO" id="GO:0000156">
    <property type="term" value="F:phosphorelay response regulator activity"/>
    <property type="evidence" value="ECO:0007669"/>
    <property type="project" value="TreeGrafter"/>
</dbReference>
<dbReference type="Pfam" id="PF00486">
    <property type="entry name" value="Trans_reg_C"/>
    <property type="match status" value="1"/>
</dbReference>
<evidence type="ECO:0000256" key="4">
    <source>
        <dbReference type="ARBA" id="ARBA00023125"/>
    </source>
</evidence>
<dbReference type="PROSITE" id="PS51755">
    <property type="entry name" value="OMPR_PHOB"/>
    <property type="match status" value="1"/>
</dbReference>
<evidence type="ECO:0000256" key="6">
    <source>
        <dbReference type="PROSITE-ProRule" id="PRU00169"/>
    </source>
</evidence>
<dbReference type="GO" id="GO:0006355">
    <property type="term" value="P:regulation of DNA-templated transcription"/>
    <property type="evidence" value="ECO:0007669"/>
    <property type="project" value="InterPro"/>
</dbReference>
<dbReference type="GO" id="GO:0032993">
    <property type="term" value="C:protein-DNA complex"/>
    <property type="evidence" value="ECO:0007669"/>
    <property type="project" value="TreeGrafter"/>
</dbReference>
<dbReference type="SMART" id="SM00862">
    <property type="entry name" value="Trans_reg_C"/>
    <property type="match status" value="1"/>
</dbReference>